<dbReference type="InterPro" id="IPR058245">
    <property type="entry name" value="NreC/VraR/RcsB-like_REC"/>
</dbReference>
<evidence type="ECO:0000259" key="3">
    <source>
        <dbReference type="PROSITE" id="PS50110"/>
    </source>
</evidence>
<sequence length="141" mass="14830">MSAVQGRVISVVLCDDVPQLRTLLRFAFDEQDDLRVVAEAGDGAAGADAIVRLQPDAVILDLSMPGLDGLETIPRIMASSPGTAIIVFSGFTADRMAEEALALGADAYLEKGEDMDVVAAAVRDAVTRRRATPGDRRATGT</sequence>
<dbReference type="RefSeq" id="WP_254571297.1">
    <property type="nucleotide sequence ID" value="NZ_CP098502.1"/>
</dbReference>
<dbReference type="InterPro" id="IPR001789">
    <property type="entry name" value="Sig_transdc_resp-reg_receiver"/>
</dbReference>
<accession>A0ABY5DU36</accession>
<dbReference type="Pfam" id="PF00072">
    <property type="entry name" value="Response_reg"/>
    <property type="match status" value="1"/>
</dbReference>
<evidence type="ECO:0000313" key="4">
    <source>
        <dbReference type="EMBL" id="UTI64597.1"/>
    </source>
</evidence>
<dbReference type="InterPro" id="IPR039420">
    <property type="entry name" value="WalR-like"/>
</dbReference>
<dbReference type="Gene3D" id="3.40.50.2300">
    <property type="match status" value="1"/>
</dbReference>
<dbReference type="SUPFAM" id="SSF52172">
    <property type="entry name" value="CheY-like"/>
    <property type="match status" value="1"/>
</dbReference>
<dbReference type="EMBL" id="CP098502">
    <property type="protein sequence ID" value="UTI64597.1"/>
    <property type="molecule type" value="Genomic_DNA"/>
</dbReference>
<evidence type="ECO:0000313" key="5">
    <source>
        <dbReference type="Proteomes" id="UP001056035"/>
    </source>
</evidence>
<feature type="domain" description="Response regulatory" evidence="3">
    <location>
        <begin position="10"/>
        <end position="126"/>
    </location>
</feature>
<dbReference type="CDD" id="cd17535">
    <property type="entry name" value="REC_NarL-like"/>
    <property type="match status" value="1"/>
</dbReference>
<reference evidence="4 5" key="1">
    <citation type="submission" date="2022-06" db="EMBL/GenBank/DDBJ databases">
        <title>Paraconexibacter antarcticus.</title>
        <authorList>
            <person name="Kim C.S."/>
        </authorList>
    </citation>
    <scope>NUCLEOTIDE SEQUENCE [LARGE SCALE GENOMIC DNA]</scope>
    <source>
        <strain evidence="4 5">02-257</strain>
    </source>
</reference>
<dbReference type="InterPro" id="IPR011006">
    <property type="entry name" value="CheY-like_superfamily"/>
</dbReference>
<evidence type="ECO:0000256" key="1">
    <source>
        <dbReference type="ARBA" id="ARBA00023125"/>
    </source>
</evidence>
<gene>
    <name evidence="4" type="ORF">NBH00_25100</name>
</gene>
<dbReference type="PANTHER" id="PTHR43214:SF43">
    <property type="entry name" value="TWO-COMPONENT RESPONSE REGULATOR"/>
    <property type="match status" value="1"/>
</dbReference>
<dbReference type="PANTHER" id="PTHR43214">
    <property type="entry name" value="TWO-COMPONENT RESPONSE REGULATOR"/>
    <property type="match status" value="1"/>
</dbReference>
<dbReference type="Proteomes" id="UP001056035">
    <property type="component" value="Chromosome"/>
</dbReference>
<keyword evidence="5" id="KW-1185">Reference proteome</keyword>
<organism evidence="4 5">
    <name type="scientific">Paraconexibacter antarcticus</name>
    <dbReference type="NCBI Taxonomy" id="2949664"/>
    <lineage>
        <taxon>Bacteria</taxon>
        <taxon>Bacillati</taxon>
        <taxon>Actinomycetota</taxon>
        <taxon>Thermoleophilia</taxon>
        <taxon>Solirubrobacterales</taxon>
        <taxon>Paraconexibacteraceae</taxon>
        <taxon>Paraconexibacter</taxon>
    </lineage>
</organism>
<keyword evidence="1" id="KW-0238">DNA-binding</keyword>
<protein>
    <submittedName>
        <fullName evidence="4">Response regulator transcription factor</fullName>
    </submittedName>
</protein>
<keyword evidence="2" id="KW-0597">Phosphoprotein</keyword>
<name>A0ABY5DU36_9ACTN</name>
<feature type="modified residue" description="4-aspartylphosphate" evidence="2">
    <location>
        <position position="61"/>
    </location>
</feature>
<evidence type="ECO:0000256" key="2">
    <source>
        <dbReference type="PROSITE-ProRule" id="PRU00169"/>
    </source>
</evidence>
<proteinExistence type="predicted"/>
<dbReference type="PROSITE" id="PS50110">
    <property type="entry name" value="RESPONSE_REGULATORY"/>
    <property type="match status" value="1"/>
</dbReference>
<dbReference type="SMART" id="SM00448">
    <property type="entry name" value="REC"/>
    <property type="match status" value="1"/>
</dbReference>